<accession>A0A2I0TQM2</accession>
<keyword evidence="2" id="KW-1185">Reference proteome</keyword>
<organism evidence="1 2">
    <name type="scientific">Limosa lapponica baueri</name>
    <dbReference type="NCBI Taxonomy" id="1758121"/>
    <lineage>
        <taxon>Eukaryota</taxon>
        <taxon>Metazoa</taxon>
        <taxon>Chordata</taxon>
        <taxon>Craniata</taxon>
        <taxon>Vertebrata</taxon>
        <taxon>Euteleostomi</taxon>
        <taxon>Archelosauria</taxon>
        <taxon>Archosauria</taxon>
        <taxon>Dinosauria</taxon>
        <taxon>Saurischia</taxon>
        <taxon>Theropoda</taxon>
        <taxon>Coelurosauria</taxon>
        <taxon>Aves</taxon>
        <taxon>Neognathae</taxon>
        <taxon>Neoaves</taxon>
        <taxon>Charadriiformes</taxon>
        <taxon>Scolopacidae</taxon>
        <taxon>Limosa</taxon>
    </lineage>
</organism>
<dbReference type="Proteomes" id="UP000233556">
    <property type="component" value="Unassembled WGS sequence"/>
</dbReference>
<protein>
    <recommendedName>
        <fullName evidence="3">Rna-directed dna polymerase from mobile element jockey-like</fullName>
    </recommendedName>
</protein>
<proteinExistence type="predicted"/>
<dbReference type="AlphaFoldDB" id="A0A2I0TQM2"/>
<evidence type="ECO:0000313" key="1">
    <source>
        <dbReference type="EMBL" id="PKU36111.1"/>
    </source>
</evidence>
<dbReference type="OrthoDB" id="203339at2759"/>
<name>A0A2I0TQM2_LIMLA</name>
<gene>
    <name evidence="1" type="ORF">llap_13587</name>
</gene>
<sequence>MPPPARSCHLGANQEGGVFYGRTAQELRICYDFGDFKAYATYEEDNDLRKKSRNVLLQNERVYSRGDLRVRVVEHWNKLPREVVESPSVETFKTRLDKFLCNLL</sequence>
<reference evidence="2" key="1">
    <citation type="submission" date="2017-11" db="EMBL/GenBank/DDBJ databases">
        <authorList>
            <person name="Lima N.C."/>
            <person name="Parody-Merino A.M."/>
            <person name="Battley P.F."/>
            <person name="Fidler A.E."/>
            <person name="Prosdocimi F."/>
        </authorList>
    </citation>
    <scope>NUCLEOTIDE SEQUENCE [LARGE SCALE GENOMIC DNA]</scope>
</reference>
<evidence type="ECO:0000313" key="2">
    <source>
        <dbReference type="Proteomes" id="UP000233556"/>
    </source>
</evidence>
<dbReference type="EMBL" id="KZ507859">
    <property type="protein sequence ID" value="PKU36111.1"/>
    <property type="molecule type" value="Genomic_DNA"/>
</dbReference>
<reference evidence="2" key="2">
    <citation type="submission" date="2017-12" db="EMBL/GenBank/DDBJ databases">
        <title>Genome sequence of the Bar-tailed Godwit (Limosa lapponica baueri).</title>
        <authorList>
            <person name="Lima N.C.B."/>
            <person name="Parody-Merino A.M."/>
            <person name="Battley P.F."/>
            <person name="Fidler A.E."/>
            <person name="Prosdocimi F."/>
        </authorList>
    </citation>
    <scope>NUCLEOTIDE SEQUENCE [LARGE SCALE GENOMIC DNA]</scope>
</reference>
<evidence type="ECO:0008006" key="3">
    <source>
        <dbReference type="Google" id="ProtNLM"/>
    </source>
</evidence>